<dbReference type="InterPro" id="IPR008984">
    <property type="entry name" value="SMAD_FHA_dom_sf"/>
</dbReference>
<organism evidence="2 3">
    <name type="scientific">Kangsaoukella pontilimi</name>
    <dbReference type="NCBI Taxonomy" id="2691042"/>
    <lineage>
        <taxon>Bacteria</taxon>
        <taxon>Pseudomonadati</taxon>
        <taxon>Pseudomonadota</taxon>
        <taxon>Alphaproteobacteria</taxon>
        <taxon>Rhodobacterales</taxon>
        <taxon>Paracoccaceae</taxon>
        <taxon>Kangsaoukella</taxon>
    </lineage>
</organism>
<reference evidence="2 3" key="2">
    <citation type="submission" date="2020-03" db="EMBL/GenBank/DDBJ databases">
        <title>Kangsaoukella pontilimi gen. nov., sp. nov., a new member of the family Rhodobacteraceae isolated from a tidal mudflat.</title>
        <authorList>
            <person name="Kim I.S."/>
        </authorList>
    </citation>
    <scope>NUCLEOTIDE SEQUENCE [LARGE SCALE GENOMIC DNA]</scope>
    <source>
        <strain evidence="2 3">GH1-50</strain>
    </source>
</reference>
<protein>
    <submittedName>
        <fullName evidence="2">FHA domain-containing protein</fullName>
    </submittedName>
</protein>
<feature type="compositionally biased region" description="Low complexity" evidence="1">
    <location>
        <begin position="24"/>
        <end position="57"/>
    </location>
</feature>
<dbReference type="Proteomes" id="UP000480350">
    <property type="component" value="Unassembled WGS sequence"/>
</dbReference>
<keyword evidence="3" id="KW-1185">Reference proteome</keyword>
<dbReference type="SUPFAM" id="SSF49879">
    <property type="entry name" value="SMAD/FHA domain"/>
    <property type="match status" value="1"/>
</dbReference>
<name>A0A7C9MPY6_9RHOB</name>
<accession>A0A7C9MPY6</accession>
<evidence type="ECO:0000256" key="1">
    <source>
        <dbReference type="SAM" id="MobiDB-lite"/>
    </source>
</evidence>
<evidence type="ECO:0000313" key="3">
    <source>
        <dbReference type="Proteomes" id="UP000480350"/>
    </source>
</evidence>
<dbReference type="CDD" id="cd00060">
    <property type="entry name" value="FHA"/>
    <property type="match status" value="1"/>
</dbReference>
<dbReference type="AlphaFoldDB" id="A0A7C9MPY6"/>
<reference evidence="2 3" key="1">
    <citation type="submission" date="2019-12" db="EMBL/GenBank/DDBJ databases">
        <authorList>
            <person name="Lee S.D."/>
        </authorList>
    </citation>
    <scope>NUCLEOTIDE SEQUENCE [LARGE SCALE GENOMIC DNA]</scope>
    <source>
        <strain evidence="2 3">GH1-50</strain>
    </source>
</reference>
<comment type="caution">
    <text evidence="2">The sequence shown here is derived from an EMBL/GenBank/DDBJ whole genome shotgun (WGS) entry which is preliminary data.</text>
</comment>
<dbReference type="Gene3D" id="2.60.200.20">
    <property type="match status" value="1"/>
</dbReference>
<feature type="region of interest" description="Disordered" evidence="1">
    <location>
        <begin position="1"/>
        <end position="57"/>
    </location>
</feature>
<feature type="compositionally biased region" description="Basic and acidic residues" evidence="1">
    <location>
        <begin position="1"/>
        <end position="10"/>
    </location>
</feature>
<dbReference type="RefSeq" id="WP_160762790.1">
    <property type="nucleotide sequence ID" value="NZ_WUPT01000001.1"/>
</dbReference>
<dbReference type="EMBL" id="WUPT01000001">
    <property type="protein sequence ID" value="MXQ06877.1"/>
    <property type="molecule type" value="Genomic_DNA"/>
</dbReference>
<evidence type="ECO:0000313" key="2">
    <source>
        <dbReference type="EMBL" id="MXQ06877.1"/>
    </source>
</evidence>
<gene>
    <name evidence="2" type="ORF">GQ651_03360</name>
</gene>
<sequence>MDKVGTKKDVAPGGRASPAPSSKQAMPRQAPAAAPASATPAAPVAPTAPANAPAAQTGVRPRFPYGWLVIVEGPGTGDWYPLERGVSHIGSGAGQTVRLEHGDDAVHAEGHAVLNYDEAHHRFVLSCPEGARLRVNGVQSDAPTGLRDGDVITVGGTALRLVALCSQNFHWSKDLQRS</sequence>
<proteinExistence type="predicted"/>